<sequence>MADHRALLPVAREAVAIAHRIVRARAPVSVRAKGDRDLVTDVDVAVEEAVRDFLTRETPEIGVLGEEHGRSGAENGLWWALDPVDGTANFARGLPLCGISLGLVDGRRSVLAVIDLPFLGADYAAVEGFGAYAGQERIHVSAATALPDAVVAIGDFAVGEDAWPKNRARLVLLEHLGARAQRIRMLGTAATDLAWVAHGKLEAAVILANLPWDTMAGVLLVREAGGFVLDGDGTEHTTASAATIAVCGGLRDEILGAVAKALQSV</sequence>
<dbReference type="GO" id="GO:0008934">
    <property type="term" value="F:inositol monophosphate 1-phosphatase activity"/>
    <property type="evidence" value="ECO:0007669"/>
    <property type="project" value="TreeGrafter"/>
</dbReference>
<comment type="caution">
    <text evidence="5">The sequence shown here is derived from an EMBL/GenBank/DDBJ whole genome shotgun (WGS) entry which is preliminary data.</text>
</comment>
<dbReference type="Gene3D" id="3.40.190.80">
    <property type="match status" value="1"/>
</dbReference>
<dbReference type="OrthoDB" id="9772456at2"/>
<reference evidence="5" key="1">
    <citation type="journal article" date="2014" name="Int. J. Syst. Evol. Microbiol.">
        <title>Complete genome sequence of Corynebacterium casei LMG S-19264T (=DSM 44701T), isolated from a smear-ripened cheese.</title>
        <authorList>
            <consortium name="US DOE Joint Genome Institute (JGI-PGF)"/>
            <person name="Walter F."/>
            <person name="Albersmeier A."/>
            <person name="Kalinowski J."/>
            <person name="Ruckert C."/>
        </authorList>
    </citation>
    <scope>NUCLEOTIDE SEQUENCE</scope>
    <source>
        <strain evidence="5">CGMCC 4.7679</strain>
    </source>
</reference>
<comment type="cofactor">
    <cofactor evidence="4">
        <name>Mg(2+)</name>
        <dbReference type="ChEBI" id="CHEBI:18420"/>
    </cofactor>
</comment>
<dbReference type="SUPFAM" id="SSF56655">
    <property type="entry name" value="Carbohydrate phosphatase"/>
    <property type="match status" value="1"/>
</dbReference>
<feature type="binding site" evidence="4">
    <location>
        <position position="66"/>
    </location>
    <ligand>
        <name>Mg(2+)</name>
        <dbReference type="ChEBI" id="CHEBI:18420"/>
        <label>1</label>
        <note>catalytic</note>
    </ligand>
</feature>
<dbReference type="PROSITE" id="PS00629">
    <property type="entry name" value="IMP_1"/>
    <property type="match status" value="1"/>
</dbReference>
<dbReference type="PANTHER" id="PTHR20854:SF4">
    <property type="entry name" value="INOSITOL-1-MONOPHOSPHATASE-RELATED"/>
    <property type="match status" value="1"/>
</dbReference>
<dbReference type="GO" id="GO:0046872">
    <property type="term" value="F:metal ion binding"/>
    <property type="evidence" value="ECO:0007669"/>
    <property type="project" value="UniProtKB-KW"/>
</dbReference>
<dbReference type="Pfam" id="PF00459">
    <property type="entry name" value="Inositol_P"/>
    <property type="match status" value="1"/>
</dbReference>
<name>A0A8H9IV13_9PSEU</name>
<feature type="binding site" evidence="4">
    <location>
        <position position="82"/>
    </location>
    <ligand>
        <name>Mg(2+)</name>
        <dbReference type="ChEBI" id="CHEBI:18420"/>
        <label>1</label>
        <note>catalytic</note>
    </ligand>
</feature>
<dbReference type="InterPro" id="IPR020583">
    <property type="entry name" value="Inositol_monoP_metal-BS"/>
</dbReference>
<evidence type="ECO:0000256" key="1">
    <source>
        <dbReference type="ARBA" id="ARBA00022723"/>
    </source>
</evidence>
<dbReference type="AlphaFoldDB" id="A0A8H9IV13"/>
<evidence type="ECO:0000256" key="2">
    <source>
        <dbReference type="ARBA" id="ARBA00022801"/>
    </source>
</evidence>
<keyword evidence="6" id="KW-1185">Reference proteome</keyword>
<organism evidence="5 6">
    <name type="scientific">Amycolatopsis bartoniae</name>
    <dbReference type="NCBI Taxonomy" id="941986"/>
    <lineage>
        <taxon>Bacteria</taxon>
        <taxon>Bacillati</taxon>
        <taxon>Actinomycetota</taxon>
        <taxon>Actinomycetes</taxon>
        <taxon>Pseudonocardiales</taxon>
        <taxon>Pseudonocardiaceae</taxon>
        <taxon>Amycolatopsis</taxon>
    </lineage>
</organism>
<feature type="binding site" evidence="4">
    <location>
        <position position="213"/>
    </location>
    <ligand>
        <name>Mg(2+)</name>
        <dbReference type="ChEBI" id="CHEBI:18420"/>
        <label>1</label>
        <note>catalytic</note>
    </ligand>
</feature>
<accession>A0A8H9IV13</accession>
<dbReference type="InterPro" id="IPR000760">
    <property type="entry name" value="Inositol_monophosphatase-like"/>
</dbReference>
<gene>
    <name evidence="5" type="primary">suhB</name>
    <name evidence="5" type="ORF">GCM10017566_02360</name>
</gene>
<dbReference type="PANTHER" id="PTHR20854">
    <property type="entry name" value="INOSITOL MONOPHOSPHATASE"/>
    <property type="match status" value="1"/>
</dbReference>
<dbReference type="Gene3D" id="3.30.540.10">
    <property type="entry name" value="Fructose-1,6-Bisphosphatase, subunit A, domain 1"/>
    <property type="match status" value="1"/>
</dbReference>
<dbReference type="PRINTS" id="PR00377">
    <property type="entry name" value="IMPHPHTASES"/>
</dbReference>
<evidence type="ECO:0000313" key="6">
    <source>
        <dbReference type="Proteomes" id="UP000658656"/>
    </source>
</evidence>
<dbReference type="CDD" id="cd01637">
    <property type="entry name" value="IMPase_like"/>
    <property type="match status" value="1"/>
</dbReference>
<keyword evidence="2" id="KW-0378">Hydrolase</keyword>
<feature type="binding site" evidence="4">
    <location>
        <position position="85"/>
    </location>
    <ligand>
        <name>Mg(2+)</name>
        <dbReference type="ChEBI" id="CHEBI:18420"/>
        <label>1</label>
        <note>catalytic</note>
    </ligand>
</feature>
<dbReference type="RefSeq" id="WP_145937300.1">
    <property type="nucleotide sequence ID" value="NZ_BNAV01000001.1"/>
</dbReference>
<dbReference type="GO" id="GO:0007165">
    <property type="term" value="P:signal transduction"/>
    <property type="evidence" value="ECO:0007669"/>
    <property type="project" value="TreeGrafter"/>
</dbReference>
<protein>
    <submittedName>
        <fullName evidence="5">Inositol monophosphatase</fullName>
    </submittedName>
</protein>
<dbReference type="EMBL" id="BNAV01000001">
    <property type="protein sequence ID" value="GHF33255.1"/>
    <property type="molecule type" value="Genomic_DNA"/>
</dbReference>
<dbReference type="Proteomes" id="UP000658656">
    <property type="component" value="Unassembled WGS sequence"/>
</dbReference>
<keyword evidence="1 4" id="KW-0479">Metal-binding</keyword>
<reference evidence="5" key="2">
    <citation type="submission" date="2020-09" db="EMBL/GenBank/DDBJ databases">
        <authorList>
            <person name="Sun Q."/>
            <person name="Zhou Y."/>
        </authorList>
    </citation>
    <scope>NUCLEOTIDE SEQUENCE</scope>
    <source>
        <strain evidence="5">CGMCC 4.7679</strain>
    </source>
</reference>
<evidence type="ECO:0000256" key="3">
    <source>
        <dbReference type="ARBA" id="ARBA00022842"/>
    </source>
</evidence>
<dbReference type="GO" id="GO:0006020">
    <property type="term" value="P:inositol metabolic process"/>
    <property type="evidence" value="ECO:0007669"/>
    <property type="project" value="TreeGrafter"/>
</dbReference>
<evidence type="ECO:0000313" key="5">
    <source>
        <dbReference type="EMBL" id="GHF33255.1"/>
    </source>
</evidence>
<keyword evidence="3 4" id="KW-0460">Magnesium</keyword>
<evidence type="ECO:0000256" key="4">
    <source>
        <dbReference type="PIRSR" id="PIRSR600760-2"/>
    </source>
</evidence>
<proteinExistence type="predicted"/>